<dbReference type="InterPro" id="IPR053781">
    <property type="entry name" value="F-box_AtFBL13-like"/>
</dbReference>
<accession>R0HSJ0</accession>
<dbReference type="eggNOG" id="ENOG502SR4H">
    <property type="taxonomic scope" value="Eukaryota"/>
</dbReference>
<sequence>MDSRDFISNLPDEVLGKILSLLWTNRAACTSVLSKRWRNLLELVDNLDLNDASGDHHYFCDFILSELYVCHEASRIDTWIRTVLKRGYLELHLETAHMHYIDTEFFTSKKLVELTICGWFFRRGRLPREGVFFPALKSLSLVSVEFKDDYMYQHFINGCPVLEELFLHYYNPNRSLAWNGVVSSPSIKRLNIYHRLPDQYHEMAEKVCVFQTPNLVYLEYSSYVKEEYEVYLPSLEEARLDIRSWEKLADVYEGQDQDQDQDQYEDHLGDVTDLVAGISNVKTLVLSSDSLKVFHLCCDTIPMFHNLLTLSFESDKDIGWQVVPLLLNNSPNLETLVIKGLVHQVTDMCGDACPCIREREKERVCCLLKCQVKVLNISGYQGTYGELKHMRHFLGNLKCLETVEVGVKLKRKEGNNGDNKYQRITNAFMKLPRISSNCQIQFF</sequence>
<reference evidence="3" key="1">
    <citation type="journal article" date="2013" name="Nat. Genet.">
        <title>The Capsella rubella genome and the genomic consequences of rapid mating system evolution.</title>
        <authorList>
            <person name="Slotte T."/>
            <person name="Hazzouri K.M."/>
            <person name="Agren J.A."/>
            <person name="Koenig D."/>
            <person name="Maumus F."/>
            <person name="Guo Y.L."/>
            <person name="Steige K."/>
            <person name="Platts A.E."/>
            <person name="Escobar J.S."/>
            <person name="Newman L.K."/>
            <person name="Wang W."/>
            <person name="Mandakova T."/>
            <person name="Vello E."/>
            <person name="Smith L.M."/>
            <person name="Henz S.R."/>
            <person name="Steffen J."/>
            <person name="Takuno S."/>
            <person name="Brandvain Y."/>
            <person name="Coop G."/>
            <person name="Andolfatto P."/>
            <person name="Hu T.T."/>
            <person name="Blanchette M."/>
            <person name="Clark R.M."/>
            <person name="Quesneville H."/>
            <person name="Nordborg M."/>
            <person name="Gaut B.S."/>
            <person name="Lysak M.A."/>
            <person name="Jenkins J."/>
            <person name="Grimwood J."/>
            <person name="Chapman J."/>
            <person name="Prochnik S."/>
            <person name="Shu S."/>
            <person name="Rokhsar D."/>
            <person name="Schmutz J."/>
            <person name="Weigel D."/>
            <person name="Wright S.I."/>
        </authorList>
    </citation>
    <scope>NUCLEOTIDE SEQUENCE [LARGE SCALE GENOMIC DNA]</scope>
    <source>
        <strain evidence="3">cv. Monte Gargano</strain>
    </source>
</reference>
<dbReference type="InterPro" id="IPR055294">
    <property type="entry name" value="FBL60-like"/>
</dbReference>
<evidence type="ECO:0000313" key="3">
    <source>
        <dbReference type="Proteomes" id="UP000029121"/>
    </source>
</evidence>
<feature type="domain" description="F-box" evidence="1">
    <location>
        <begin position="4"/>
        <end position="42"/>
    </location>
</feature>
<dbReference type="AlphaFoldDB" id="R0HSJ0"/>
<dbReference type="InterPro" id="IPR006566">
    <property type="entry name" value="FBD"/>
</dbReference>
<dbReference type="Gene3D" id="1.20.1280.50">
    <property type="match status" value="1"/>
</dbReference>
<dbReference type="InterPro" id="IPR055411">
    <property type="entry name" value="LRR_FXL15/At3g58940/PEG3-like"/>
</dbReference>
<dbReference type="CDD" id="cd22160">
    <property type="entry name" value="F-box_AtFBL13-like"/>
    <property type="match status" value="1"/>
</dbReference>
<dbReference type="Pfam" id="PF24758">
    <property type="entry name" value="LRR_At5g56370"/>
    <property type="match status" value="1"/>
</dbReference>
<dbReference type="Pfam" id="PF00646">
    <property type="entry name" value="F-box"/>
    <property type="match status" value="1"/>
</dbReference>
<dbReference type="Gene3D" id="3.80.10.10">
    <property type="entry name" value="Ribonuclease Inhibitor"/>
    <property type="match status" value="1"/>
</dbReference>
<dbReference type="STRING" id="81985.R0HSJ0"/>
<dbReference type="SUPFAM" id="SSF81383">
    <property type="entry name" value="F-box domain"/>
    <property type="match status" value="1"/>
</dbReference>
<dbReference type="EMBL" id="KB870808">
    <property type="protein sequence ID" value="EOA28345.1"/>
    <property type="molecule type" value="Genomic_DNA"/>
</dbReference>
<dbReference type="InterPro" id="IPR032675">
    <property type="entry name" value="LRR_dom_sf"/>
</dbReference>
<gene>
    <name evidence="2" type="ORF">CARUB_v10024550mg</name>
</gene>
<name>R0HSJ0_9BRAS</name>
<evidence type="ECO:0000259" key="1">
    <source>
        <dbReference type="PROSITE" id="PS50181"/>
    </source>
</evidence>
<protein>
    <recommendedName>
        <fullName evidence="1">F-box domain-containing protein</fullName>
    </recommendedName>
</protein>
<dbReference type="InterPro" id="IPR036047">
    <property type="entry name" value="F-box-like_dom_sf"/>
</dbReference>
<organism evidence="2 3">
    <name type="scientific">Capsella rubella</name>
    <dbReference type="NCBI Taxonomy" id="81985"/>
    <lineage>
        <taxon>Eukaryota</taxon>
        <taxon>Viridiplantae</taxon>
        <taxon>Streptophyta</taxon>
        <taxon>Embryophyta</taxon>
        <taxon>Tracheophyta</taxon>
        <taxon>Spermatophyta</taxon>
        <taxon>Magnoliopsida</taxon>
        <taxon>eudicotyledons</taxon>
        <taxon>Gunneridae</taxon>
        <taxon>Pentapetalae</taxon>
        <taxon>rosids</taxon>
        <taxon>malvids</taxon>
        <taxon>Brassicales</taxon>
        <taxon>Brassicaceae</taxon>
        <taxon>Camelineae</taxon>
        <taxon>Capsella</taxon>
    </lineage>
</organism>
<keyword evidence="3" id="KW-1185">Reference proteome</keyword>
<dbReference type="PROSITE" id="PS50181">
    <property type="entry name" value="FBOX"/>
    <property type="match status" value="1"/>
</dbReference>
<dbReference type="PANTHER" id="PTHR31293:SF23">
    <property type="entry name" value="F-BOX DOMAIN-CONTAINING PROTEIN"/>
    <property type="match status" value="1"/>
</dbReference>
<dbReference type="Proteomes" id="UP000029121">
    <property type="component" value="Unassembled WGS sequence"/>
</dbReference>
<dbReference type="InterPro" id="IPR001810">
    <property type="entry name" value="F-box_dom"/>
</dbReference>
<dbReference type="SUPFAM" id="SSF52047">
    <property type="entry name" value="RNI-like"/>
    <property type="match status" value="1"/>
</dbReference>
<evidence type="ECO:0000313" key="2">
    <source>
        <dbReference type="EMBL" id="EOA28345.1"/>
    </source>
</evidence>
<dbReference type="SMART" id="SM00579">
    <property type="entry name" value="FBD"/>
    <property type="match status" value="1"/>
</dbReference>
<proteinExistence type="predicted"/>
<dbReference type="PANTHER" id="PTHR31293">
    <property type="entry name" value="RNI-LIKE SUPERFAMILY PROTEIN"/>
    <property type="match status" value="1"/>
</dbReference>